<dbReference type="Pfam" id="PF13193">
    <property type="entry name" value="AMP-binding_C"/>
    <property type="match status" value="1"/>
</dbReference>
<evidence type="ECO:0000313" key="4">
    <source>
        <dbReference type="Proteomes" id="UP000715441"/>
    </source>
</evidence>
<dbReference type="InterPro" id="IPR050237">
    <property type="entry name" value="ATP-dep_AMP-bd_enzyme"/>
</dbReference>
<accession>A0ABX1JIB4</accession>
<dbReference type="InterPro" id="IPR000873">
    <property type="entry name" value="AMP-dep_synth/lig_dom"/>
</dbReference>
<comment type="caution">
    <text evidence="3">The sequence shown here is derived from an EMBL/GenBank/DDBJ whole genome shotgun (WGS) entry which is preliminary data.</text>
</comment>
<dbReference type="Pfam" id="PF00501">
    <property type="entry name" value="AMP-binding"/>
    <property type="match status" value="1"/>
</dbReference>
<dbReference type="PANTHER" id="PTHR43767">
    <property type="entry name" value="LONG-CHAIN-FATTY-ACID--COA LIGASE"/>
    <property type="match status" value="1"/>
</dbReference>
<keyword evidence="3" id="KW-0436">Ligase</keyword>
<dbReference type="InterPro" id="IPR020845">
    <property type="entry name" value="AMP-binding_CS"/>
</dbReference>
<dbReference type="EMBL" id="JAAXLS010000093">
    <property type="protein sequence ID" value="NKQ59348.1"/>
    <property type="molecule type" value="Genomic_DNA"/>
</dbReference>
<dbReference type="InterPro" id="IPR045851">
    <property type="entry name" value="AMP-bd_C_sf"/>
</dbReference>
<name>A0ABX1JIB4_9PSEU</name>
<evidence type="ECO:0000259" key="2">
    <source>
        <dbReference type="Pfam" id="PF13193"/>
    </source>
</evidence>
<dbReference type="Proteomes" id="UP000715441">
    <property type="component" value="Unassembled WGS sequence"/>
</dbReference>
<proteinExistence type="predicted"/>
<keyword evidence="4" id="KW-1185">Reference proteome</keyword>
<sequence length="561" mass="60305">MSRYDEQPWQARYTADLAVTASEHGDAVSMFRATVARNPDGDAIRYFGRGITFGELDELTDAFAAGLAAAGFEPGQRVAIYVQNTPQFVLAQLGTWKAGGIAVSVNPMYKGRELAELLTDSGASVLVCLQALYRDVAAAVVPGTAVRLVLTTSELDLAGRDEPRIFAGIERLDCPGTTDLLEFVARHRGSAPPRVSLDRSDVAFLTYTSGTTGPPKGAMTTHANVVFNAGTYRDWIGIDGTDVILGVAPLFHITGLVGHIALGLLTGAPLVLMYRLDPAVTLETAEAEGATFTVGSITVFTALMSVPGAKPATLAKIYSGGAPIAPETVRRFEETFGRYIHNVYGLTETTSPSHAVPFGTRAPVDPRSGALSVGVPVPGTIVRVVGEDGRELPVGEVGELVTSGPQVVAGYWNKPEETAKAMRDDGFHTGDVGYMDAEGWFYVVDRKKDQINAGGYKIWPREVEDVLYEHPAVREAAVVGVPDEYRGETVKAFVSLRAGMSATPEELIAFARERMAAYKYPRAVEILAEIPKTASGKLLRRELRERPARRLDAPRRGAHTK</sequence>
<dbReference type="InterPro" id="IPR042099">
    <property type="entry name" value="ANL_N_sf"/>
</dbReference>
<dbReference type="InterPro" id="IPR025110">
    <property type="entry name" value="AMP-bd_C"/>
</dbReference>
<feature type="domain" description="AMP-dependent synthetase/ligase" evidence="1">
    <location>
        <begin position="31"/>
        <end position="412"/>
    </location>
</feature>
<dbReference type="PROSITE" id="PS00455">
    <property type="entry name" value="AMP_BINDING"/>
    <property type="match status" value="1"/>
</dbReference>
<gene>
    <name evidence="3" type="ORF">HFP15_41580</name>
</gene>
<dbReference type="SUPFAM" id="SSF56801">
    <property type="entry name" value="Acetyl-CoA synthetase-like"/>
    <property type="match status" value="1"/>
</dbReference>
<protein>
    <submittedName>
        <fullName evidence="3">Long-chain fatty acid--CoA ligase</fullName>
    </submittedName>
</protein>
<organism evidence="3 4">
    <name type="scientific">Amycolatopsis acididurans</name>
    <dbReference type="NCBI Taxonomy" id="2724524"/>
    <lineage>
        <taxon>Bacteria</taxon>
        <taxon>Bacillati</taxon>
        <taxon>Actinomycetota</taxon>
        <taxon>Actinomycetes</taxon>
        <taxon>Pseudonocardiales</taxon>
        <taxon>Pseudonocardiaceae</taxon>
        <taxon>Amycolatopsis</taxon>
    </lineage>
</organism>
<dbReference type="RefSeq" id="WP_168524058.1">
    <property type="nucleotide sequence ID" value="NZ_JAAXLS010000093.1"/>
</dbReference>
<dbReference type="Gene3D" id="3.30.300.30">
    <property type="match status" value="1"/>
</dbReference>
<evidence type="ECO:0000313" key="3">
    <source>
        <dbReference type="EMBL" id="NKQ59348.1"/>
    </source>
</evidence>
<evidence type="ECO:0000259" key="1">
    <source>
        <dbReference type="Pfam" id="PF00501"/>
    </source>
</evidence>
<feature type="domain" description="AMP-binding enzyme C-terminal" evidence="2">
    <location>
        <begin position="462"/>
        <end position="537"/>
    </location>
</feature>
<dbReference type="GO" id="GO:0016874">
    <property type="term" value="F:ligase activity"/>
    <property type="evidence" value="ECO:0007669"/>
    <property type="project" value="UniProtKB-KW"/>
</dbReference>
<reference evidence="3 4" key="1">
    <citation type="submission" date="2020-04" db="EMBL/GenBank/DDBJ databases">
        <title>Novel species.</title>
        <authorList>
            <person name="Teo W.F.A."/>
            <person name="Lipun K."/>
            <person name="Srisuk N."/>
            <person name="Duangmal K."/>
        </authorList>
    </citation>
    <scope>NUCLEOTIDE SEQUENCE [LARGE SCALE GENOMIC DNA]</scope>
    <source>
        <strain evidence="3 4">K13G38</strain>
    </source>
</reference>
<dbReference type="PANTHER" id="PTHR43767:SF1">
    <property type="entry name" value="NONRIBOSOMAL PEPTIDE SYNTHASE PES1 (EUROFUNG)-RELATED"/>
    <property type="match status" value="1"/>
</dbReference>
<dbReference type="Gene3D" id="3.40.50.12780">
    <property type="entry name" value="N-terminal domain of ligase-like"/>
    <property type="match status" value="1"/>
</dbReference>